<comment type="similarity">
    <text evidence="1">Belongs to the ATP-dependent AMP-binding enzyme family.</text>
</comment>
<dbReference type="InterPro" id="IPR025110">
    <property type="entry name" value="AMP-bd_C"/>
</dbReference>
<evidence type="ECO:0000313" key="6">
    <source>
        <dbReference type="Proteomes" id="UP000649829"/>
    </source>
</evidence>
<keyword evidence="2" id="KW-0436">Ligase</keyword>
<organism evidence="5 6">
    <name type="scientific">Pseudooceanicola nanhaiensis</name>
    <dbReference type="NCBI Taxonomy" id="375761"/>
    <lineage>
        <taxon>Bacteria</taxon>
        <taxon>Pseudomonadati</taxon>
        <taxon>Pseudomonadota</taxon>
        <taxon>Alphaproteobacteria</taxon>
        <taxon>Rhodobacterales</taxon>
        <taxon>Paracoccaceae</taxon>
        <taxon>Pseudooceanicola</taxon>
    </lineage>
</organism>
<accession>A0A917T0S0</accession>
<dbReference type="AlphaFoldDB" id="A0A917T0S0"/>
<dbReference type="NCBIfam" id="NF004822">
    <property type="entry name" value="PRK06178.1"/>
    <property type="match status" value="1"/>
</dbReference>
<gene>
    <name evidence="5" type="ORF">GCM10011534_28370</name>
</gene>
<feature type="domain" description="AMP-binding enzyme C-terminal" evidence="4">
    <location>
        <begin position="478"/>
        <end position="551"/>
    </location>
</feature>
<dbReference type="GO" id="GO:0016405">
    <property type="term" value="F:CoA-ligase activity"/>
    <property type="evidence" value="ECO:0007669"/>
    <property type="project" value="TreeGrafter"/>
</dbReference>
<dbReference type="InterPro" id="IPR045851">
    <property type="entry name" value="AMP-bd_C_sf"/>
</dbReference>
<dbReference type="Proteomes" id="UP000649829">
    <property type="component" value="Unassembled WGS sequence"/>
</dbReference>
<dbReference type="PANTHER" id="PTHR24096">
    <property type="entry name" value="LONG-CHAIN-FATTY-ACID--COA LIGASE"/>
    <property type="match status" value="1"/>
</dbReference>
<evidence type="ECO:0000256" key="2">
    <source>
        <dbReference type="ARBA" id="ARBA00022598"/>
    </source>
</evidence>
<evidence type="ECO:0000256" key="1">
    <source>
        <dbReference type="ARBA" id="ARBA00006432"/>
    </source>
</evidence>
<evidence type="ECO:0000259" key="3">
    <source>
        <dbReference type="Pfam" id="PF00501"/>
    </source>
</evidence>
<name>A0A917T0S0_9RHOB</name>
<keyword evidence="6" id="KW-1185">Reference proteome</keyword>
<dbReference type="Pfam" id="PF00501">
    <property type="entry name" value="AMP-binding"/>
    <property type="match status" value="1"/>
</dbReference>
<dbReference type="InterPro" id="IPR020845">
    <property type="entry name" value="AMP-binding_CS"/>
</dbReference>
<sequence>MTDDTGYLEDLAAVQARHWPAAVPREIEYPLGEITLTRHVAHWAATRPADTAIVYYGAETSWEALDDRANRCAHLLAESGLVPGDRVAVFLPNCPQFHIAFYGILRAGMVHVPVSPLSTPDELDFVLKDTGARALVTLDTLVPVVEETGATEDGLTVFSTALAEVLPEQPAFHLPASVATAPRDCPGTTALLPALERMPADPVDHSTLDAIAALNFTGGTTGMPKGCIHTQRDMVFTGAANWSVTTGRMEGVTLSFMPEFWIAGENAALIFPVMTGEPLVLLTRWDPLGVLQAIQRYRVTTTAFVVDGAVELMNRSDFGDYDLSSLRRVRVVSFIKKLDADIRARWKGLTGTVLAESSWGMTETHTSNTFTTAMQEDDFDLRQRPVFVGLPLPGNEIVIRDFDSGRPVPLGEEGEITIRSPAMLKGYWQRPDATAEAIRNGFLHSGDIGVIDEMGFLHYLGRRKEMLKVRGMSVFPAELEAVLGKHPGVGGSGVVGRSDAHAGQIPVAFVMPSDPGLTAEALTEWLSDRVSKYKLPEIRLVEALPMTATNKVRKAELAKWVETKEPTA</sequence>
<dbReference type="Gene3D" id="3.30.300.30">
    <property type="match status" value="1"/>
</dbReference>
<evidence type="ECO:0000259" key="4">
    <source>
        <dbReference type="Pfam" id="PF13193"/>
    </source>
</evidence>
<protein>
    <submittedName>
        <fullName evidence="5">Acyl-CoA synthetase</fullName>
    </submittedName>
</protein>
<dbReference type="SUPFAM" id="SSF56801">
    <property type="entry name" value="Acetyl-CoA synthetase-like"/>
    <property type="match status" value="1"/>
</dbReference>
<dbReference type="InterPro" id="IPR042099">
    <property type="entry name" value="ANL_N_sf"/>
</dbReference>
<dbReference type="InterPro" id="IPR000873">
    <property type="entry name" value="AMP-dep_synth/lig_dom"/>
</dbReference>
<reference evidence="5" key="2">
    <citation type="submission" date="2020-09" db="EMBL/GenBank/DDBJ databases">
        <authorList>
            <person name="Sun Q."/>
            <person name="Zhou Y."/>
        </authorList>
    </citation>
    <scope>NUCLEOTIDE SEQUENCE</scope>
    <source>
        <strain evidence="5">CGMCC 1.6293</strain>
    </source>
</reference>
<dbReference type="Pfam" id="PF13193">
    <property type="entry name" value="AMP-binding_C"/>
    <property type="match status" value="1"/>
</dbReference>
<dbReference type="RefSeq" id="WP_036539253.1">
    <property type="nucleotide sequence ID" value="NZ_BMLF01000002.1"/>
</dbReference>
<evidence type="ECO:0000313" key="5">
    <source>
        <dbReference type="EMBL" id="GGM04912.1"/>
    </source>
</evidence>
<proteinExistence type="inferred from homology"/>
<feature type="domain" description="AMP-dependent synthetase/ligase" evidence="3">
    <location>
        <begin position="41"/>
        <end position="428"/>
    </location>
</feature>
<comment type="caution">
    <text evidence="5">The sequence shown here is derived from an EMBL/GenBank/DDBJ whole genome shotgun (WGS) entry which is preliminary data.</text>
</comment>
<reference evidence="5" key="1">
    <citation type="journal article" date="2014" name="Int. J. Syst. Evol. Microbiol.">
        <title>Complete genome sequence of Corynebacterium casei LMG S-19264T (=DSM 44701T), isolated from a smear-ripened cheese.</title>
        <authorList>
            <consortium name="US DOE Joint Genome Institute (JGI-PGF)"/>
            <person name="Walter F."/>
            <person name="Albersmeier A."/>
            <person name="Kalinowski J."/>
            <person name="Ruckert C."/>
        </authorList>
    </citation>
    <scope>NUCLEOTIDE SEQUENCE</scope>
    <source>
        <strain evidence="5">CGMCC 1.6293</strain>
    </source>
</reference>
<dbReference type="PROSITE" id="PS00455">
    <property type="entry name" value="AMP_BINDING"/>
    <property type="match status" value="1"/>
</dbReference>
<dbReference type="PANTHER" id="PTHR24096:SF149">
    <property type="entry name" value="AMP-BINDING DOMAIN-CONTAINING PROTEIN-RELATED"/>
    <property type="match status" value="1"/>
</dbReference>
<dbReference type="Gene3D" id="3.40.50.12780">
    <property type="entry name" value="N-terminal domain of ligase-like"/>
    <property type="match status" value="1"/>
</dbReference>
<dbReference type="EMBL" id="BMLF01000002">
    <property type="protein sequence ID" value="GGM04912.1"/>
    <property type="molecule type" value="Genomic_DNA"/>
</dbReference>